<proteinExistence type="predicted"/>
<evidence type="ECO:0000313" key="2">
    <source>
        <dbReference type="Proteomes" id="UP000767947"/>
    </source>
</evidence>
<comment type="caution">
    <text evidence="1">The sequence shown here is derived from an EMBL/GenBank/DDBJ whole genome shotgun (WGS) entry which is preliminary data.</text>
</comment>
<dbReference type="RefSeq" id="WP_169524683.1">
    <property type="nucleotide sequence ID" value="NZ_JAAMPT010000208.1"/>
</dbReference>
<sequence length="51" mass="5957">MKQANNVQWIFNTITFLLIMLLSNDINSQEQLDKQLLTELILLSLLIVQKL</sequence>
<organism evidence="1 2">
    <name type="scientific">Flavobacterium solisilvae</name>
    <dbReference type="NCBI Taxonomy" id="1852019"/>
    <lineage>
        <taxon>Bacteria</taxon>
        <taxon>Pseudomonadati</taxon>
        <taxon>Bacteroidota</taxon>
        <taxon>Flavobacteriia</taxon>
        <taxon>Flavobacteriales</taxon>
        <taxon>Flavobacteriaceae</taxon>
        <taxon>Flavobacterium</taxon>
    </lineage>
</organism>
<reference evidence="1 2" key="1">
    <citation type="submission" date="2020-02" db="EMBL/GenBank/DDBJ databases">
        <title>Flavobacterium sp. genome.</title>
        <authorList>
            <person name="Jung H.S."/>
            <person name="Baek J.H."/>
            <person name="Jeon C.O."/>
        </authorList>
    </citation>
    <scope>NUCLEOTIDE SEQUENCE [LARGE SCALE GENOMIC DNA]</scope>
    <source>
        <strain evidence="1 2">SE-s27</strain>
    </source>
</reference>
<keyword evidence="2" id="KW-1185">Reference proteome</keyword>
<evidence type="ECO:0000313" key="1">
    <source>
        <dbReference type="EMBL" id="NMH26002.1"/>
    </source>
</evidence>
<gene>
    <name evidence="1" type="ORF">G6042_12075</name>
</gene>
<accession>A0ABX1QUY1</accession>
<dbReference type="EMBL" id="JAAMPT010000208">
    <property type="protein sequence ID" value="NMH26002.1"/>
    <property type="molecule type" value="Genomic_DNA"/>
</dbReference>
<protein>
    <submittedName>
        <fullName evidence="1">Uncharacterized protein</fullName>
    </submittedName>
</protein>
<name>A0ABX1QUY1_9FLAO</name>
<dbReference type="Proteomes" id="UP000767947">
    <property type="component" value="Unassembled WGS sequence"/>
</dbReference>